<dbReference type="InterPro" id="IPR002761">
    <property type="entry name" value="Diphthami_syn_dom"/>
</dbReference>
<dbReference type="SUPFAM" id="SSF52402">
    <property type="entry name" value="Adenine nucleotide alpha hydrolases-like"/>
    <property type="match status" value="1"/>
</dbReference>
<dbReference type="CDD" id="cd01994">
    <property type="entry name" value="AANH_PF0828-like"/>
    <property type="match status" value="1"/>
</dbReference>
<name>A0ABR6W4X0_9BACT</name>
<dbReference type="EMBL" id="VFIA01000010">
    <property type="protein sequence ID" value="MBC3791595.1"/>
    <property type="molecule type" value="Genomic_DNA"/>
</dbReference>
<dbReference type="Pfam" id="PF01902">
    <property type="entry name" value="Diphthami_syn_2"/>
    <property type="match status" value="1"/>
</dbReference>
<dbReference type="Gene3D" id="3.40.50.620">
    <property type="entry name" value="HUPs"/>
    <property type="match status" value="1"/>
</dbReference>
<keyword evidence="3" id="KW-1185">Reference proteome</keyword>
<dbReference type="Proteomes" id="UP000700732">
    <property type="component" value="Unassembled WGS sequence"/>
</dbReference>
<dbReference type="InterPro" id="IPR014729">
    <property type="entry name" value="Rossmann-like_a/b/a_fold"/>
</dbReference>
<sequence>MNRTLMNWSGGKDSALALWYSLRSGQYAIDTLLTTLNAANRRISMHGVREELLDAQAERLNLPQTKLFLPEDSAMTDYQQQMGEALEPLVGAGVTHAIFGDIFLEDLRTWRETQLARWSLTGVFPLWQIPSLQLLDDFWAAGFETIVVSVNSQHLDASFCGQVLDRSFIERLPPTVDPCGENGEFHTFVYRAPYFSAPIAIEVGEIVSKSYQYKTDDGTEMTSTYYFADLQLGVV</sequence>
<evidence type="ECO:0000313" key="2">
    <source>
        <dbReference type="EMBL" id="MBC3791595.1"/>
    </source>
</evidence>
<reference evidence="2 3" key="1">
    <citation type="submission" date="2019-06" db="EMBL/GenBank/DDBJ databases">
        <title>Spirosoma utsteinense sp. nov. isolated from Antarctic ice-free soils.</title>
        <authorList>
            <person name="Tahon G."/>
        </authorList>
    </citation>
    <scope>NUCLEOTIDE SEQUENCE [LARGE SCALE GENOMIC DNA]</scope>
    <source>
        <strain evidence="2 3">LMG 31447</strain>
    </source>
</reference>
<protein>
    <recommendedName>
        <fullName evidence="1">Diphthamide synthase domain-containing protein</fullName>
    </recommendedName>
</protein>
<evidence type="ECO:0000259" key="1">
    <source>
        <dbReference type="Pfam" id="PF01902"/>
    </source>
</evidence>
<proteinExistence type="predicted"/>
<comment type="caution">
    <text evidence="2">The sequence shown here is derived from an EMBL/GenBank/DDBJ whole genome shotgun (WGS) entry which is preliminary data.</text>
</comment>
<gene>
    <name evidence="2" type="ORF">FH603_2100</name>
</gene>
<evidence type="ECO:0000313" key="3">
    <source>
        <dbReference type="Proteomes" id="UP000700732"/>
    </source>
</evidence>
<dbReference type="RefSeq" id="WP_235985356.1">
    <property type="nucleotide sequence ID" value="NZ_VFIA01000010.1"/>
</dbReference>
<organism evidence="2 3">
    <name type="scientific">Spirosoma utsteinense</name>
    <dbReference type="NCBI Taxonomy" id="2585773"/>
    <lineage>
        <taxon>Bacteria</taxon>
        <taxon>Pseudomonadati</taxon>
        <taxon>Bacteroidota</taxon>
        <taxon>Cytophagia</taxon>
        <taxon>Cytophagales</taxon>
        <taxon>Cytophagaceae</taxon>
        <taxon>Spirosoma</taxon>
    </lineage>
</organism>
<accession>A0ABR6W4X0</accession>
<dbReference type="Gene3D" id="3.90.1490.10">
    <property type="entry name" value="putative n-type atp pyrophosphatase, domain 2"/>
    <property type="match status" value="1"/>
</dbReference>
<feature type="domain" description="Diphthamide synthase" evidence="1">
    <location>
        <begin position="3"/>
        <end position="206"/>
    </location>
</feature>